<keyword evidence="4" id="KW-0547">Nucleotide-binding</keyword>
<evidence type="ECO:0000256" key="1">
    <source>
        <dbReference type="ARBA" id="ARBA00012513"/>
    </source>
</evidence>
<keyword evidence="10" id="KW-0675">Receptor</keyword>
<keyword evidence="2" id="KW-0723">Serine/threonine-protein kinase</keyword>
<comment type="catalytic activity">
    <reaction evidence="8">
        <text>L-seryl-[protein] + ATP = O-phospho-L-seryl-[protein] + ADP + H(+)</text>
        <dbReference type="Rhea" id="RHEA:17989"/>
        <dbReference type="Rhea" id="RHEA-COMP:9863"/>
        <dbReference type="Rhea" id="RHEA-COMP:11604"/>
        <dbReference type="ChEBI" id="CHEBI:15378"/>
        <dbReference type="ChEBI" id="CHEBI:29999"/>
        <dbReference type="ChEBI" id="CHEBI:30616"/>
        <dbReference type="ChEBI" id="CHEBI:83421"/>
        <dbReference type="ChEBI" id="CHEBI:456216"/>
        <dbReference type="EC" id="2.7.11.1"/>
    </reaction>
</comment>
<dbReference type="Proteomes" id="UP000288805">
    <property type="component" value="Unassembled WGS sequence"/>
</dbReference>
<dbReference type="InterPro" id="IPR000719">
    <property type="entry name" value="Prot_kinase_dom"/>
</dbReference>
<keyword evidence="5 10" id="KW-0418">Kinase</keyword>
<dbReference type="PROSITE" id="PS00108">
    <property type="entry name" value="PROTEIN_KINASE_ST"/>
    <property type="match status" value="1"/>
</dbReference>
<evidence type="ECO:0000256" key="4">
    <source>
        <dbReference type="ARBA" id="ARBA00022741"/>
    </source>
</evidence>
<dbReference type="SUPFAM" id="SSF56112">
    <property type="entry name" value="Protein kinase-like (PK-like)"/>
    <property type="match status" value="1"/>
</dbReference>
<evidence type="ECO:0000256" key="5">
    <source>
        <dbReference type="ARBA" id="ARBA00022777"/>
    </source>
</evidence>
<organism evidence="10 11">
    <name type="scientific">Vitis vinifera</name>
    <name type="common">Grape</name>
    <dbReference type="NCBI Taxonomy" id="29760"/>
    <lineage>
        <taxon>Eukaryota</taxon>
        <taxon>Viridiplantae</taxon>
        <taxon>Streptophyta</taxon>
        <taxon>Embryophyta</taxon>
        <taxon>Tracheophyta</taxon>
        <taxon>Spermatophyta</taxon>
        <taxon>Magnoliopsida</taxon>
        <taxon>eudicotyledons</taxon>
        <taxon>Gunneridae</taxon>
        <taxon>Pentapetalae</taxon>
        <taxon>rosids</taxon>
        <taxon>Vitales</taxon>
        <taxon>Vitaceae</taxon>
        <taxon>Viteae</taxon>
        <taxon>Vitis</taxon>
    </lineage>
</organism>
<evidence type="ECO:0000256" key="7">
    <source>
        <dbReference type="ARBA" id="ARBA00047899"/>
    </source>
</evidence>
<dbReference type="FunFam" id="1.10.510.10:FF:001023">
    <property type="entry name" value="Os07g0541700 protein"/>
    <property type="match status" value="1"/>
</dbReference>
<keyword evidence="6" id="KW-0067">ATP-binding</keyword>
<evidence type="ECO:0000259" key="9">
    <source>
        <dbReference type="PROSITE" id="PS50011"/>
    </source>
</evidence>
<dbReference type="AlphaFoldDB" id="A0A438EWF0"/>
<dbReference type="EMBL" id="QGNW01001176">
    <property type="protein sequence ID" value="RVW52015.1"/>
    <property type="molecule type" value="Genomic_DNA"/>
</dbReference>
<keyword evidence="3" id="KW-0808">Transferase</keyword>
<dbReference type="PANTHER" id="PTHR45631">
    <property type="entry name" value="OS07G0107800 PROTEIN-RELATED"/>
    <property type="match status" value="1"/>
</dbReference>
<proteinExistence type="predicted"/>
<dbReference type="InterPro" id="IPR008271">
    <property type="entry name" value="Ser/Thr_kinase_AS"/>
</dbReference>
<evidence type="ECO:0000256" key="3">
    <source>
        <dbReference type="ARBA" id="ARBA00022679"/>
    </source>
</evidence>
<evidence type="ECO:0000256" key="8">
    <source>
        <dbReference type="ARBA" id="ARBA00048679"/>
    </source>
</evidence>
<gene>
    <name evidence="10" type="primary">IOS1_5</name>
    <name evidence="10" type="ORF">CK203_067974</name>
</gene>
<protein>
    <recommendedName>
        <fullName evidence="1">non-specific serine/threonine protein kinase</fullName>
        <ecNumber evidence="1">2.7.11.1</ecNumber>
    </recommendedName>
</protein>
<evidence type="ECO:0000256" key="2">
    <source>
        <dbReference type="ARBA" id="ARBA00022527"/>
    </source>
</evidence>
<dbReference type="GO" id="GO:0004674">
    <property type="term" value="F:protein serine/threonine kinase activity"/>
    <property type="evidence" value="ECO:0007669"/>
    <property type="project" value="UniProtKB-KW"/>
</dbReference>
<comment type="caution">
    <text evidence="10">The sequence shown here is derived from an EMBL/GenBank/DDBJ whole genome shotgun (WGS) entry which is preliminary data.</text>
</comment>
<evidence type="ECO:0000313" key="10">
    <source>
        <dbReference type="EMBL" id="RVW52015.1"/>
    </source>
</evidence>
<evidence type="ECO:0000313" key="11">
    <source>
        <dbReference type="Proteomes" id="UP000288805"/>
    </source>
</evidence>
<name>A0A438EWF0_VITVI</name>
<dbReference type="InterPro" id="IPR011009">
    <property type="entry name" value="Kinase-like_dom_sf"/>
</dbReference>
<feature type="domain" description="Protein kinase" evidence="9">
    <location>
        <begin position="1"/>
        <end position="226"/>
    </location>
</feature>
<dbReference type="SMART" id="SM00220">
    <property type="entry name" value="S_TKc"/>
    <property type="match status" value="1"/>
</dbReference>
<dbReference type="EC" id="2.7.11.1" evidence="1"/>
<dbReference type="Gene3D" id="1.10.510.10">
    <property type="entry name" value="Transferase(Phosphotransferase) domain 1"/>
    <property type="match status" value="1"/>
</dbReference>
<sequence length="254" mass="28650">MLLIYEYMANGNLKEHLSGKIGSVLSWEQRLQIAIEAAQALEYLHEGCNPSIIHRDVKAANILLNEKMQAKVADFGWSRSMPSENPSHVSTTFVVGTFGYLDPQCGTLFSPTRYQLRLFCMIFNLCRYNRTGQLTKESDVYSFGIVLLELISSRPAIMEENRSILDWVRPIIERGEIEDIVDPRLQGIFNTNSAWRAIETAMCCVPFSSTERKTMSYVVRELKECLKLVEMSSTSNTGISITQPIGPATGPRAR</sequence>
<comment type="catalytic activity">
    <reaction evidence="7">
        <text>L-threonyl-[protein] + ATP = O-phospho-L-threonyl-[protein] + ADP + H(+)</text>
        <dbReference type="Rhea" id="RHEA:46608"/>
        <dbReference type="Rhea" id="RHEA-COMP:11060"/>
        <dbReference type="Rhea" id="RHEA-COMP:11605"/>
        <dbReference type="ChEBI" id="CHEBI:15378"/>
        <dbReference type="ChEBI" id="CHEBI:30013"/>
        <dbReference type="ChEBI" id="CHEBI:30616"/>
        <dbReference type="ChEBI" id="CHEBI:61977"/>
        <dbReference type="ChEBI" id="CHEBI:456216"/>
        <dbReference type="EC" id="2.7.11.1"/>
    </reaction>
</comment>
<reference evidence="10 11" key="1">
    <citation type="journal article" date="2018" name="PLoS Genet.">
        <title>Population sequencing reveals clonal diversity and ancestral inbreeding in the grapevine cultivar Chardonnay.</title>
        <authorList>
            <person name="Roach M.J."/>
            <person name="Johnson D.L."/>
            <person name="Bohlmann J."/>
            <person name="van Vuuren H.J."/>
            <person name="Jones S.J."/>
            <person name="Pretorius I.S."/>
            <person name="Schmidt S.A."/>
            <person name="Borneman A.R."/>
        </authorList>
    </citation>
    <scope>NUCLEOTIDE SEQUENCE [LARGE SCALE GENOMIC DNA]</scope>
    <source>
        <strain evidence="11">cv. Chardonnay</strain>
        <tissue evidence="10">Leaf</tissue>
    </source>
</reference>
<dbReference type="PROSITE" id="PS50011">
    <property type="entry name" value="PROTEIN_KINASE_DOM"/>
    <property type="match status" value="1"/>
</dbReference>
<dbReference type="PANTHER" id="PTHR45631:SF206">
    <property type="entry name" value="PROTEIN KINASE DOMAIN-CONTAINING PROTEIN"/>
    <property type="match status" value="1"/>
</dbReference>
<evidence type="ECO:0000256" key="6">
    <source>
        <dbReference type="ARBA" id="ARBA00022840"/>
    </source>
</evidence>
<dbReference type="Pfam" id="PF00069">
    <property type="entry name" value="Pkinase"/>
    <property type="match status" value="1"/>
</dbReference>
<accession>A0A438EWF0</accession>
<dbReference type="GO" id="GO:0005524">
    <property type="term" value="F:ATP binding"/>
    <property type="evidence" value="ECO:0007669"/>
    <property type="project" value="UniProtKB-KW"/>
</dbReference>